<keyword evidence="2" id="KW-1185">Reference proteome</keyword>
<gene>
    <name evidence="1" type="ORF">F6X54_34435</name>
</gene>
<proteinExistence type="predicted"/>
<dbReference type="EMBL" id="WAAR01000413">
    <property type="protein sequence ID" value="KAB1091058.1"/>
    <property type="molecule type" value="Genomic_DNA"/>
</dbReference>
<feature type="non-terminal residue" evidence="1">
    <location>
        <position position="1"/>
    </location>
</feature>
<evidence type="ECO:0000313" key="2">
    <source>
        <dbReference type="Proteomes" id="UP000471364"/>
    </source>
</evidence>
<reference evidence="1 2" key="1">
    <citation type="submission" date="2019-09" db="EMBL/GenBank/DDBJ databases">
        <title>High taxonomic diversity of Micromonospora strains isolated from Medicago sativa nodules in different geographical locations.</title>
        <authorList>
            <person name="Martinez-Hidalgo P."/>
            <person name="Flores-Felix J.D."/>
            <person name="Velazquez E."/>
            <person name="Brau L."/>
            <person name="Trujillo M.E."/>
            <person name="Martinez-Molina E."/>
        </authorList>
    </citation>
    <scope>NUCLEOTIDE SEQUENCE [LARGE SCALE GENOMIC DNA]</scope>
    <source>
        <strain evidence="1 2">ALFB5</strain>
    </source>
</reference>
<evidence type="ECO:0000313" key="1">
    <source>
        <dbReference type="EMBL" id="KAB1091058.1"/>
    </source>
</evidence>
<name>A0ABQ6U5G0_9ACTN</name>
<sequence>LELVSVADVAAGTLPARVTELAADPRAWI</sequence>
<accession>A0ABQ6U5G0</accession>
<comment type="caution">
    <text evidence="1">The sequence shown here is derived from an EMBL/GenBank/DDBJ whole genome shotgun (WGS) entry which is preliminary data.</text>
</comment>
<protein>
    <submittedName>
        <fullName evidence="1">Transcriptional regulator</fullName>
    </submittedName>
</protein>
<organism evidence="1 2">
    <name type="scientific">Micromonospora aurantiaca</name>
    <name type="common">nom. illeg.</name>
    <dbReference type="NCBI Taxonomy" id="47850"/>
    <lineage>
        <taxon>Bacteria</taxon>
        <taxon>Bacillati</taxon>
        <taxon>Actinomycetota</taxon>
        <taxon>Actinomycetes</taxon>
        <taxon>Micromonosporales</taxon>
        <taxon>Micromonosporaceae</taxon>
        <taxon>Micromonospora</taxon>
    </lineage>
</organism>
<dbReference type="Proteomes" id="UP000471364">
    <property type="component" value="Unassembled WGS sequence"/>
</dbReference>